<feature type="non-terminal residue" evidence="1">
    <location>
        <position position="1"/>
    </location>
</feature>
<dbReference type="AlphaFoldDB" id="A0A382Q337"/>
<sequence length="118" mass="14010">YVSEGVGGQMDKRIKEITYMWREMNDEWYRIQTNSPTVINKLKRRKDVKVCGKTTRGSTVYWIVFRLQYKKPSTAKQSFKRLTNCRNNFTYRNGVFRAEVSTNGSLKSDFKYQNEVSK</sequence>
<organism evidence="1">
    <name type="scientific">marine metagenome</name>
    <dbReference type="NCBI Taxonomy" id="408172"/>
    <lineage>
        <taxon>unclassified sequences</taxon>
        <taxon>metagenomes</taxon>
        <taxon>ecological metagenomes</taxon>
    </lineage>
</organism>
<gene>
    <name evidence="1" type="ORF">METZ01_LOCUS332244</name>
</gene>
<proteinExistence type="predicted"/>
<accession>A0A382Q337</accession>
<dbReference type="EMBL" id="UINC01111284">
    <property type="protein sequence ID" value="SVC79390.1"/>
    <property type="molecule type" value="Genomic_DNA"/>
</dbReference>
<reference evidence="1" key="1">
    <citation type="submission" date="2018-05" db="EMBL/GenBank/DDBJ databases">
        <authorList>
            <person name="Lanie J.A."/>
            <person name="Ng W.-L."/>
            <person name="Kazmierczak K.M."/>
            <person name="Andrzejewski T.M."/>
            <person name="Davidsen T.M."/>
            <person name="Wayne K.J."/>
            <person name="Tettelin H."/>
            <person name="Glass J.I."/>
            <person name="Rusch D."/>
            <person name="Podicherti R."/>
            <person name="Tsui H.-C.T."/>
            <person name="Winkler M.E."/>
        </authorList>
    </citation>
    <scope>NUCLEOTIDE SEQUENCE</scope>
</reference>
<evidence type="ECO:0000313" key="1">
    <source>
        <dbReference type="EMBL" id="SVC79390.1"/>
    </source>
</evidence>
<protein>
    <submittedName>
        <fullName evidence="1">Uncharacterized protein</fullName>
    </submittedName>
</protein>
<name>A0A382Q337_9ZZZZ</name>